<dbReference type="PANTHER" id="PTHR14139">
    <property type="entry name" value="CALSYNTENIN"/>
    <property type="match status" value="1"/>
</dbReference>
<dbReference type="EMBL" id="JADWYS010000001">
    <property type="protein sequence ID" value="MBG9388418.1"/>
    <property type="molecule type" value="Genomic_DNA"/>
</dbReference>
<gene>
    <name evidence="1" type="ORF">I5803_10330</name>
</gene>
<dbReference type="InterPro" id="IPR006626">
    <property type="entry name" value="PbH1"/>
</dbReference>
<dbReference type="PANTHER" id="PTHR14139:SF2">
    <property type="entry name" value="CALSYNTENIN-1"/>
    <property type="match status" value="1"/>
</dbReference>
<dbReference type="Gene3D" id="3.40.390.10">
    <property type="entry name" value="Collagenase (Catalytic Domain)"/>
    <property type="match status" value="1"/>
</dbReference>
<dbReference type="RefSeq" id="WP_196986281.1">
    <property type="nucleotide sequence ID" value="NZ_JADWYS010000001.1"/>
</dbReference>
<dbReference type="GO" id="GO:0008237">
    <property type="term" value="F:metallopeptidase activity"/>
    <property type="evidence" value="ECO:0007669"/>
    <property type="project" value="InterPro"/>
</dbReference>
<dbReference type="SMART" id="SM00710">
    <property type="entry name" value="PbH1"/>
    <property type="match status" value="13"/>
</dbReference>
<name>A0A931H4N2_9BURK</name>
<reference evidence="1" key="1">
    <citation type="submission" date="2020-11" db="EMBL/GenBank/DDBJ databases">
        <title>Bacterial whole genome sequence for Caenimonas sp. DR4.4.</title>
        <authorList>
            <person name="Le V."/>
            <person name="Ko S.-R."/>
            <person name="Ahn C.-Y."/>
            <person name="Oh H.-M."/>
        </authorList>
    </citation>
    <scope>NUCLEOTIDE SEQUENCE</scope>
    <source>
        <strain evidence="1">DR4.4</strain>
    </source>
</reference>
<accession>A0A931H4N2</accession>
<dbReference type="InterPro" id="IPR024079">
    <property type="entry name" value="MetalloPept_cat_dom_sf"/>
</dbReference>
<organism evidence="1 2">
    <name type="scientific">Caenimonas aquaedulcis</name>
    <dbReference type="NCBI Taxonomy" id="2793270"/>
    <lineage>
        <taxon>Bacteria</taxon>
        <taxon>Pseudomonadati</taxon>
        <taxon>Pseudomonadota</taxon>
        <taxon>Betaproteobacteria</taxon>
        <taxon>Burkholderiales</taxon>
        <taxon>Comamonadaceae</taxon>
        <taxon>Caenimonas</taxon>
    </lineage>
</organism>
<dbReference type="SUPFAM" id="SSF55486">
    <property type="entry name" value="Metalloproteases ('zincins'), catalytic domain"/>
    <property type="match status" value="1"/>
</dbReference>
<evidence type="ECO:0000313" key="2">
    <source>
        <dbReference type="Proteomes" id="UP000651050"/>
    </source>
</evidence>
<comment type="caution">
    <text evidence="1">The sequence shown here is derived from an EMBL/GenBank/DDBJ whole genome shotgun (WGS) entry which is preliminary data.</text>
</comment>
<protein>
    <recommendedName>
        <fullName evidence="3">Tandem-95 repeat protein</fullName>
    </recommendedName>
</protein>
<proteinExistence type="predicted"/>
<dbReference type="Proteomes" id="UP000651050">
    <property type="component" value="Unassembled WGS sequence"/>
</dbReference>
<sequence length="2582" mass="251528">MANHRPVIKHGRSSTYLENGAAKAIDPGLTLADADGATLSGATVQAGSGYVPGVDLVGFTPAPGINGTFDALSGTLTFTGTATLSQYEALLRSVTYASTSDDPPTRSLSFAFQVHDGQPDNGASAVSPLRVKIAAVNDAPQLTAAPTLVYTTAQAPAFLDPAMVLSDPDSDIKGARVTVAGGYVMGQDVLSATGTHDIRVRFDAATGTLTLKGQGSAAAYQAVLQTVTYTNTATAPSLDPRTITVQVEDKVKSDGGALGNLAVIGVVYAGPPVLTTSAGPVVYAEGGAPVVLDATLTLSDADDAMLAGATVTISSGFRPGDELVFAGGGSIAGHFDGAAGVLTLTGAATVANYEAALRTVQFASTDDSPGVGKTITWLANDGTGDSSPAITTIAVTPVNDAPGLAAAATLAYTENGTASVIAPSATVVDVDSADFNGGSLTVGFVANGTPADRLAILDQGSGPGEIGISGGTVRYEGAVIGTATGGSNGGDLVVAFDSAAATPAAVQALVRDIAFSNTSDDPSTLARTVRFTVSDGDGFPDAATDTATVNVAATNDLPVAIAASGASYVEDGAAFSIDPLLAIHDADDADLSGATVTISSGFQPGDTLVFAGGGAISGTFDGATGMLVLTGTDTLANWQAALRSVQFVSTNDSPVSAKTLTWTVNDGSDDSAATATAIAVTPVNDAPVLAASGTLAYTENGGAASVWPSATIADPDSADFAGGSVSVSFTGNGTSSDQLTLVDQGAGAGQIGVSGGIVSYQGTAIGLVSGGAGGSDLVITFDSTAATTAAVQALLRDIAFSNTSDHPSTLSRAVLFTVGDGDGGAGSASTSATIDLIAVNDAPVVAASGSSAYTEGGGAVAVDAAVSIADPDSATLASATVQVTGGFLPGEDVLAFAGTAATGNISAGAFDAATGTLALTSAGATASAAQWQAALAAVTFDTSSTSPGDSRVISTQVNDGQGAHNLSNIAAQAIAITEVNSRPVVTTSAGPAAFVEDTGGPLLVDAGLAVTDPDTGSLTGVTVRISAGLQSAQDVLAFTPSGAITGGYDAAAGTLTLSGAGTLAQYRAALASVTYDNTSDTPDGTTRTLEFQVNDGQSVSNLSLVATRTLTVAASNDAPVLALGTTLAYTENDPATAIAPAATVGDTDSGDFNGGSLTVGFTAAGTAADQLGVIHQGNSAGQIGVSGAIVSYGGSAIGSYTGGANGSALVVTFDSATATPAAVQALVRAISFSNTSESPSTSPRTIEFTLVDGDGGSDTASGGATVPVVSVNDTPVATHSNSTALAYIENDAATVIDGSIALADADSTTLAGATVAITGNYASGQDVLAFTPGGGITGSFNAATGELTLSGGASPAAYETALHSVTYANTSEDPATATRTISFQVDDGAGLNHGSNPITRDIAVTSVNDAPVIASGSTISYTENASATLVSSGLTLTDAEGSMTGATVAISGNFASGQDVLSFTPAGVITGSFDAGTGVLTLSGSATAAQYQAALRSVAYANTSDAPSTAARTISFQATDSQGGTSGAATTTVNVTAVNDAPVTTVPANAAVGTAFSNTSLSIPGVSVNDPDAGANPIQATVTAANGGVTFGLAGGAGASGNGTGSVVLSGTVAQVNAALASMSYKSADGFTGPDTLSVSASDFAASSTKSFQVGVVPQVFFIDNADTTADTGNSGTAADPFNTVASFNALAADGAGDYIYLQYGSAGIYSEADGFNLLANQHLVGQGQSLQFTNPVTGQAVTFVSGSVATTPTLSLTGAGNHGVDLAIGNTVTGLNIDTTLGSQTGISDGNGTVGTLTVSDVDVTGMGMAVDIDQGGALDVVIDKLTSTGSTQQGLQLAGTALTGSFAVTAGGISGSAGTAFLVGDGAGTAGTGGSVAINFGGTASSTGTVRTVDIEDRAAGAGSITLSGNLTHTSGNSSGVVIADIAGGAIDFAGALAIDSTGSAGIALSNVSSAVNFTGGSLSVTTNGAAGISGSAVSSLAILGSGNTLSSTNAAAVSLTGVAIAASGLNFSSISSSGGANGIMLNDTGAAGSLTVTGTGAPNSGGTIQNTTADGVSVTSGSIDLGYMLIQNTTGDGILATNLLGTNTLSHSTVTGFDAGGTKTSNGFTIVNSDANLSSLVVSDTTFANAATANDGIFMEAQGTSGMTLQVIDSTFTGLAGDGVQVDGITGSSGTVRITISGSQFSNAAAGNGNGGVSLNPLGDVNFIADISGNTFASVMNPVTTKPAIHVNFTNNPTLGTNGAGNVIISNNLIGQAGPLWTSGNGSANAVLVQTTSGATLTAAVTGNVIDANTGTVIEVLRLRAIGTSTLNATVTGNDIQDTETSNHVEFDATAGLGATQNGTINLSISGNSFNAGGVIKLTENSIGTLNLTQANAAAVASANGGATVAVTGSPSYGQAAPPAASTPSLPLLAHDHFGEGNGGTLSLDELGPIAAAAVQRWQALPLTEAQWETLSHLAFGLADMSGAWLGTSVGSSLVLIDLDAAGHGWWVDHSPLDDAEFSAVTATHGMAPRDAAAGRLDLLTAVMHEIGHVLGLDDAYAGASADSLMYGYLESGERRLPDVHDLIALIGLDPAAGP</sequence>
<keyword evidence="2" id="KW-1185">Reference proteome</keyword>
<evidence type="ECO:0008006" key="3">
    <source>
        <dbReference type="Google" id="ProtNLM"/>
    </source>
</evidence>
<evidence type="ECO:0000313" key="1">
    <source>
        <dbReference type="EMBL" id="MBG9388418.1"/>
    </source>
</evidence>